<gene>
    <name evidence="1" type="primary">106084375</name>
</gene>
<reference evidence="1" key="1">
    <citation type="submission" date="2020-05" db="UniProtKB">
        <authorList>
            <consortium name="EnsemblMetazoa"/>
        </authorList>
    </citation>
    <scope>IDENTIFICATION</scope>
    <source>
        <strain evidence="1">USDA</strain>
    </source>
</reference>
<keyword evidence="2" id="KW-1185">Reference proteome</keyword>
<evidence type="ECO:0000313" key="1">
    <source>
        <dbReference type="EnsemblMetazoa" id="SCAU003969-PA"/>
    </source>
</evidence>
<evidence type="ECO:0000313" key="2">
    <source>
        <dbReference type="Proteomes" id="UP000095300"/>
    </source>
</evidence>
<dbReference type="Pfam" id="PF06477">
    <property type="entry name" value="DUF1091"/>
    <property type="match status" value="1"/>
</dbReference>
<accession>A0A1I8P1G8</accession>
<dbReference type="SMART" id="SM00697">
    <property type="entry name" value="DM8"/>
    <property type="match status" value="1"/>
</dbReference>
<protein>
    <submittedName>
        <fullName evidence="1">Uncharacterized protein</fullName>
    </submittedName>
</protein>
<dbReference type="AlphaFoldDB" id="A0A1I8P1G8"/>
<organism evidence="1 2">
    <name type="scientific">Stomoxys calcitrans</name>
    <name type="common">Stable fly</name>
    <name type="synonym">Conops calcitrans</name>
    <dbReference type="NCBI Taxonomy" id="35570"/>
    <lineage>
        <taxon>Eukaryota</taxon>
        <taxon>Metazoa</taxon>
        <taxon>Ecdysozoa</taxon>
        <taxon>Arthropoda</taxon>
        <taxon>Hexapoda</taxon>
        <taxon>Insecta</taxon>
        <taxon>Pterygota</taxon>
        <taxon>Neoptera</taxon>
        <taxon>Endopterygota</taxon>
        <taxon>Diptera</taxon>
        <taxon>Brachycera</taxon>
        <taxon>Muscomorpha</taxon>
        <taxon>Muscoidea</taxon>
        <taxon>Muscidae</taxon>
        <taxon>Stomoxys</taxon>
    </lineage>
</organism>
<dbReference type="PANTHER" id="PTHR20898">
    <property type="entry name" value="DAEDALUS ON 3-RELATED-RELATED"/>
    <property type="match status" value="1"/>
</dbReference>
<sequence>MLRSFDISHAPLTVFEWQFPMDNLANAMQFEHFRYDLVDMIWLGYGWVNLSLHKKLSGYKPFLYNETYDFCKFMANRKQKPFSKIIFDAFQTDSNVNHTCPYNHNIIVDNMVINENNFKYLPLPRGEYMFQLRVAAYNDWKADVKCSVDITSDFWKKHNIIVDNFVVNENDFKFLPLPRGEYMFQLKVAAYNDWKADVKAYHNIIVDNFVVNENDFKYLPLPRGEYMFQLKVAAYNDWKADVKAYVDIASDF</sequence>
<dbReference type="InterPro" id="IPR010512">
    <property type="entry name" value="DUF1091"/>
</dbReference>
<proteinExistence type="predicted"/>
<dbReference type="Proteomes" id="UP000095300">
    <property type="component" value="Unassembled WGS sequence"/>
</dbReference>
<name>A0A1I8P1G8_STOCA</name>
<dbReference type="EnsemblMetazoa" id="SCAU003969-RA">
    <property type="protein sequence ID" value="SCAU003969-PA"/>
    <property type="gene ID" value="SCAU003969"/>
</dbReference>
<dbReference type="PANTHER" id="PTHR20898:SF0">
    <property type="entry name" value="DAEDALUS ON 3-RELATED"/>
    <property type="match status" value="1"/>
</dbReference>
<dbReference type="VEuPathDB" id="VectorBase:SCAU003969"/>